<organism evidence="1 2">
    <name type="scientific">Mordavella massiliensis</name>
    <dbReference type="NCBI Taxonomy" id="1871024"/>
    <lineage>
        <taxon>Bacteria</taxon>
        <taxon>Bacillati</taxon>
        <taxon>Bacillota</taxon>
        <taxon>Clostridia</taxon>
        <taxon>Eubacteriales</taxon>
        <taxon>Clostridiaceae</taxon>
        <taxon>Mordavella</taxon>
    </lineage>
</organism>
<reference evidence="1" key="2">
    <citation type="journal article" date="2021" name="Sci. Rep.">
        <title>The distribution of antibiotic resistance genes in chicken gut microbiota commensals.</title>
        <authorList>
            <person name="Juricova H."/>
            <person name="Matiasovicova J."/>
            <person name="Kubasova T."/>
            <person name="Cejkova D."/>
            <person name="Rychlik I."/>
        </authorList>
    </citation>
    <scope>NUCLEOTIDE SEQUENCE</scope>
    <source>
        <strain evidence="1">An420c</strain>
    </source>
</reference>
<sequence>MDLTPDNPKYSKEMAYQIINTGRYASLERIQTVADTMSEYFSDQEIEKMICLTNEKYDTRIRQYESGEKQWDTDVLLTMVIRGIK</sequence>
<keyword evidence="2" id="KW-1185">Reference proteome</keyword>
<dbReference type="AlphaFoldDB" id="A0A938X3A2"/>
<reference evidence="1" key="1">
    <citation type="submission" date="2020-08" db="EMBL/GenBank/DDBJ databases">
        <authorList>
            <person name="Cejkova D."/>
            <person name="Kubasova T."/>
            <person name="Jahodarova E."/>
            <person name="Rychlik I."/>
        </authorList>
    </citation>
    <scope>NUCLEOTIDE SEQUENCE</scope>
    <source>
        <strain evidence="1">An420c</strain>
    </source>
</reference>
<proteinExistence type="predicted"/>
<protein>
    <submittedName>
        <fullName evidence="1">Uncharacterized protein</fullName>
    </submittedName>
</protein>
<evidence type="ECO:0000313" key="2">
    <source>
        <dbReference type="Proteomes" id="UP000713880"/>
    </source>
</evidence>
<gene>
    <name evidence="1" type="ORF">H6A13_08350</name>
</gene>
<accession>A0A938X3A2</accession>
<dbReference type="EMBL" id="JACJLV010000024">
    <property type="protein sequence ID" value="MBM6827106.1"/>
    <property type="molecule type" value="Genomic_DNA"/>
</dbReference>
<dbReference type="Proteomes" id="UP000713880">
    <property type="component" value="Unassembled WGS sequence"/>
</dbReference>
<comment type="caution">
    <text evidence="1">The sequence shown here is derived from an EMBL/GenBank/DDBJ whole genome shotgun (WGS) entry which is preliminary data.</text>
</comment>
<evidence type="ECO:0000313" key="1">
    <source>
        <dbReference type="EMBL" id="MBM6827106.1"/>
    </source>
</evidence>
<name>A0A938X3A2_9CLOT</name>